<dbReference type="VEuPathDB" id="FungiDB:BCV72DRAFT_326973"/>
<organism evidence="1">
    <name type="scientific">Rhizopus microsporus var. microsporus</name>
    <dbReference type="NCBI Taxonomy" id="86635"/>
    <lineage>
        <taxon>Eukaryota</taxon>
        <taxon>Fungi</taxon>
        <taxon>Fungi incertae sedis</taxon>
        <taxon>Mucoromycota</taxon>
        <taxon>Mucoromycotina</taxon>
        <taxon>Mucoromycetes</taxon>
        <taxon>Mucorales</taxon>
        <taxon>Mucorineae</taxon>
        <taxon>Rhizopodaceae</taxon>
        <taxon>Rhizopus</taxon>
    </lineage>
</organism>
<gene>
    <name evidence="1" type="ORF">BCV72DRAFT_326973</name>
</gene>
<dbReference type="AlphaFoldDB" id="A0A1X0R5B1"/>
<reference evidence="1" key="1">
    <citation type="journal article" date="2016" name="Proc. Natl. Acad. Sci. U.S.A.">
        <title>Lipid metabolic changes in an early divergent fungus govern the establishment of a mutualistic symbiosis with endobacteria.</title>
        <authorList>
            <person name="Lastovetsky O.A."/>
            <person name="Gaspar M.L."/>
            <person name="Mondo S.J."/>
            <person name="LaButti K.M."/>
            <person name="Sandor L."/>
            <person name="Grigoriev I.V."/>
            <person name="Henry S.A."/>
            <person name="Pawlowska T.E."/>
        </authorList>
    </citation>
    <scope>NUCLEOTIDE SEQUENCE [LARGE SCALE GENOMIC DNA]</scope>
    <source>
        <strain evidence="1">ATCC 52814</strain>
    </source>
</reference>
<accession>A0A1X0R5B1</accession>
<proteinExistence type="predicted"/>
<dbReference type="EMBL" id="KV921908">
    <property type="protein sequence ID" value="ORE07194.1"/>
    <property type="molecule type" value="Genomic_DNA"/>
</dbReference>
<evidence type="ECO:0000313" key="1">
    <source>
        <dbReference type="EMBL" id="ORE07194.1"/>
    </source>
</evidence>
<sequence length="100" mass="11286">MINKLQNRCFCFRIYASTNSSASNSIMERDFNMNNRNANIMDNLTGCDGNAQQAIHFLTHTTKHVQLCVISYAGEACMAYFFISDPNPFSTVCMIRSANK</sequence>
<dbReference type="OrthoDB" id="2276207at2759"/>
<name>A0A1X0R5B1_RHIZD</name>
<dbReference type="Proteomes" id="UP000242414">
    <property type="component" value="Unassembled WGS sequence"/>
</dbReference>
<protein>
    <submittedName>
        <fullName evidence="1">Uncharacterized protein</fullName>
    </submittedName>
</protein>